<gene>
    <name evidence="1" type="ORF">CLF_102504</name>
</gene>
<evidence type="ECO:0000313" key="1">
    <source>
        <dbReference type="EMBL" id="GAA54363.1"/>
    </source>
</evidence>
<sequence>MVEPSLLLVLDKLSDGSRHCTRKHWLSNRLVTDSPTPVRTSTFVPEKRLADKEHNSSIANNRVRKCDGITLYFEGHSLTLRVSDILSSIDKSQVPMSLLCFTHGIVSLDFTKQQYENVMKLGPNRILPYRPVRKCSHPRIRLMTGQFSTLEQYSCATTTPDDANSLGSGELVGVKTLLLSELFVKRRSLKLEEVGVPSKVEVIVAGWDATDLSSIGQRTGEQRNWWVFEPSLCGVSCYHMGPIHTSRLIKVVSLPKDCFKILVIAVNRLPLAILRDRVTRILVALSSSECFRITKADPYHLQLPRSYNNPFRPITCPQLSEEYNVVIIITTTTTTKHPKSIKHCHNIKSSSYSLSSRTKEAMAIECSSHASNYFKTHHRVVLHSINSIKKRGSYSHPSTSAIKLSCSATAGSVRTGLDYQLSPVQTTVRVIHTPKYAAGFPPSRLVECKSENNTDGQGRRKTVSLRRFFSTNSQSALAIWQKSISIFVSNIPMFNKATAIKQCKSSRSTTLGILSDEIEVFTYSHEDGTPEFVKMKKTVIQRSVHTVTTDYLLREREKKHKTNDHSVNNTGVNKSKVSNAVRSNRRSLFTFDRMLRRFEKHIPKINLASKRSHVACSIFRARLIKSDTLMRDSKRHLPSLLDNAFRPIAVAERLARNTTSWLQLPGGGVINYGKLVLKYRFTEANQTTVVKNLEMPSWKTSFLDSPRTVLPFFGAHQEENLHLTYFMHSGYQTEVKEWNQDIFGRVVLGPESIGKADLDSAQVGNMCCELPCPLGHSKMFQDLPRQTSRRCSAISTAQNPLYGKKEKHWTRISLLLELLSGASPLVEPRTSDMRGKYVTTTPTAHVGRICISTSEQAIVFTLERCAGWPDDSNDNPVTVLVVWID</sequence>
<dbReference type="EMBL" id="DF143886">
    <property type="protein sequence ID" value="GAA54363.1"/>
    <property type="molecule type" value="Genomic_DNA"/>
</dbReference>
<reference key="2">
    <citation type="submission" date="2011-10" db="EMBL/GenBank/DDBJ databases">
        <title>The genome and transcriptome sequence of Clonorchis sinensis provide insights into the carcinogenic liver fluke.</title>
        <authorList>
            <person name="Wang X."/>
            <person name="Huang Y."/>
            <person name="Chen W."/>
            <person name="Liu H."/>
            <person name="Guo L."/>
            <person name="Chen Y."/>
            <person name="Luo F."/>
            <person name="Zhou W."/>
            <person name="Sun J."/>
            <person name="Mao Q."/>
            <person name="Liang P."/>
            <person name="Zhou C."/>
            <person name="Tian Y."/>
            <person name="Men J."/>
            <person name="Lv X."/>
            <person name="Huang L."/>
            <person name="Zhou J."/>
            <person name="Hu Y."/>
            <person name="Li R."/>
            <person name="Zhang F."/>
            <person name="Lei H."/>
            <person name="Li X."/>
            <person name="Hu X."/>
            <person name="Liang C."/>
            <person name="Xu J."/>
            <person name="Wu Z."/>
            <person name="Yu X."/>
        </authorList>
    </citation>
    <scope>NUCLEOTIDE SEQUENCE</scope>
    <source>
        <strain>Henan</strain>
    </source>
</reference>
<name>G7YN32_CLOSI</name>
<protein>
    <submittedName>
        <fullName evidence="1">Uncharacterized protein</fullName>
    </submittedName>
</protein>
<evidence type="ECO:0000313" key="2">
    <source>
        <dbReference type="Proteomes" id="UP000008909"/>
    </source>
</evidence>
<dbReference type="Proteomes" id="UP000008909">
    <property type="component" value="Unassembled WGS sequence"/>
</dbReference>
<dbReference type="AlphaFoldDB" id="G7YN32"/>
<accession>G7YN32</accession>
<organism evidence="1 2">
    <name type="scientific">Clonorchis sinensis</name>
    <name type="common">Chinese liver fluke</name>
    <dbReference type="NCBI Taxonomy" id="79923"/>
    <lineage>
        <taxon>Eukaryota</taxon>
        <taxon>Metazoa</taxon>
        <taxon>Spiralia</taxon>
        <taxon>Lophotrochozoa</taxon>
        <taxon>Platyhelminthes</taxon>
        <taxon>Trematoda</taxon>
        <taxon>Digenea</taxon>
        <taxon>Opisthorchiida</taxon>
        <taxon>Opisthorchiata</taxon>
        <taxon>Opisthorchiidae</taxon>
        <taxon>Clonorchis</taxon>
    </lineage>
</organism>
<proteinExistence type="predicted"/>
<reference evidence="1" key="1">
    <citation type="journal article" date="2011" name="Genome Biol.">
        <title>The draft genome of the carcinogenic human liver fluke Clonorchis sinensis.</title>
        <authorList>
            <person name="Wang X."/>
            <person name="Chen W."/>
            <person name="Huang Y."/>
            <person name="Sun J."/>
            <person name="Men J."/>
            <person name="Liu H."/>
            <person name="Luo F."/>
            <person name="Guo L."/>
            <person name="Lv X."/>
            <person name="Deng C."/>
            <person name="Zhou C."/>
            <person name="Fan Y."/>
            <person name="Li X."/>
            <person name="Huang L."/>
            <person name="Hu Y."/>
            <person name="Liang C."/>
            <person name="Hu X."/>
            <person name="Xu J."/>
            <person name="Yu X."/>
        </authorList>
    </citation>
    <scope>NUCLEOTIDE SEQUENCE [LARGE SCALE GENOMIC DNA]</scope>
    <source>
        <strain evidence="1">Henan</strain>
    </source>
</reference>
<keyword evidence="2" id="KW-1185">Reference proteome</keyword>